<keyword evidence="3" id="KW-1185">Reference proteome</keyword>
<evidence type="ECO:0000313" key="3">
    <source>
        <dbReference type="Proteomes" id="UP000554235"/>
    </source>
</evidence>
<dbReference type="EMBL" id="JAADYS010002159">
    <property type="protein sequence ID" value="KAF4459504.1"/>
    <property type="molecule type" value="Genomic_DNA"/>
</dbReference>
<evidence type="ECO:0000256" key="1">
    <source>
        <dbReference type="SAM" id="MobiDB-lite"/>
    </source>
</evidence>
<organism evidence="2 3">
    <name type="scientific">Fusarium albosuccineum</name>
    <dbReference type="NCBI Taxonomy" id="1237068"/>
    <lineage>
        <taxon>Eukaryota</taxon>
        <taxon>Fungi</taxon>
        <taxon>Dikarya</taxon>
        <taxon>Ascomycota</taxon>
        <taxon>Pezizomycotina</taxon>
        <taxon>Sordariomycetes</taxon>
        <taxon>Hypocreomycetidae</taxon>
        <taxon>Hypocreales</taxon>
        <taxon>Nectriaceae</taxon>
        <taxon>Fusarium</taxon>
        <taxon>Fusarium decemcellulare species complex</taxon>
    </lineage>
</organism>
<dbReference type="OrthoDB" id="5431298at2759"/>
<protein>
    <submittedName>
        <fullName evidence="2">Uncharacterized protein</fullName>
    </submittedName>
</protein>
<reference evidence="2 3" key="1">
    <citation type="submission" date="2020-01" db="EMBL/GenBank/DDBJ databases">
        <title>Identification and distribution of gene clusters putatively required for synthesis of sphingolipid metabolism inhibitors in phylogenetically diverse species of the filamentous fungus Fusarium.</title>
        <authorList>
            <person name="Kim H.-S."/>
            <person name="Busman M."/>
            <person name="Brown D.W."/>
            <person name="Divon H."/>
            <person name="Uhlig S."/>
            <person name="Proctor R.H."/>
        </authorList>
    </citation>
    <scope>NUCLEOTIDE SEQUENCE [LARGE SCALE GENOMIC DNA]</scope>
    <source>
        <strain evidence="2 3">NRRL 20459</strain>
    </source>
</reference>
<feature type="non-terminal residue" evidence="2">
    <location>
        <position position="1"/>
    </location>
</feature>
<feature type="compositionally biased region" description="Polar residues" evidence="1">
    <location>
        <begin position="17"/>
        <end position="30"/>
    </location>
</feature>
<feature type="non-terminal residue" evidence="2">
    <location>
        <position position="202"/>
    </location>
</feature>
<sequence>CGKYNGCHAKDPCVLPPTQSKTETPGSTDSGCPAGTQGARLAPSTIYEIFPKHPSLAKDTVSAIHLETYDTASQVEQVLVFSGIPAEAKSCSFGWSQGERIDRTFIAKGSNGLANIRQLSGFPKEGADVTYNAIKPFYDAEESLGSADFTNWDDLGPNPHGAGSFDCAETVYFKVALTNADGNTQVYLGQGKDNGYQVTYSC</sequence>
<feature type="region of interest" description="Disordered" evidence="1">
    <location>
        <begin position="15"/>
        <end position="35"/>
    </location>
</feature>
<accession>A0A8H4L1I2</accession>
<dbReference type="Proteomes" id="UP000554235">
    <property type="component" value="Unassembled WGS sequence"/>
</dbReference>
<evidence type="ECO:0000313" key="2">
    <source>
        <dbReference type="EMBL" id="KAF4459504.1"/>
    </source>
</evidence>
<dbReference type="AlphaFoldDB" id="A0A8H4L1I2"/>
<gene>
    <name evidence="2" type="ORF">FALBO_13735</name>
</gene>
<comment type="caution">
    <text evidence="2">The sequence shown here is derived from an EMBL/GenBank/DDBJ whole genome shotgun (WGS) entry which is preliminary data.</text>
</comment>
<proteinExistence type="predicted"/>
<name>A0A8H4L1I2_9HYPO</name>